<gene>
    <name evidence="9" type="ordered locus">Plut_0726</name>
</gene>
<dbReference type="CDD" id="cd01286">
    <property type="entry name" value="deoxycytidylate_deaminase"/>
    <property type="match status" value="1"/>
</dbReference>
<dbReference type="Pfam" id="PF00383">
    <property type="entry name" value="dCMP_cyt_deam_1"/>
    <property type="match status" value="1"/>
</dbReference>
<evidence type="ECO:0000256" key="6">
    <source>
        <dbReference type="PIRSR" id="PIRSR006019-1"/>
    </source>
</evidence>
<dbReference type="eggNOG" id="COG2131">
    <property type="taxonomic scope" value="Bacteria"/>
</dbReference>
<dbReference type="AlphaFoldDB" id="Q3B4Y0"/>
<dbReference type="InterPro" id="IPR016192">
    <property type="entry name" value="APOBEC/CMP_deaminase_Zn-bd"/>
</dbReference>
<comment type="similarity">
    <text evidence="2">Belongs to the cytidine and deoxycytidylate deaminase family.</text>
</comment>
<dbReference type="GO" id="GO:0005737">
    <property type="term" value="C:cytoplasm"/>
    <property type="evidence" value="ECO:0007669"/>
    <property type="project" value="TreeGrafter"/>
</dbReference>
<dbReference type="GO" id="GO:0004132">
    <property type="term" value="F:dCMP deaminase activity"/>
    <property type="evidence" value="ECO:0007669"/>
    <property type="project" value="InterPro"/>
</dbReference>
<dbReference type="PROSITE" id="PS00903">
    <property type="entry name" value="CYT_DCMP_DEAMINASES_1"/>
    <property type="match status" value="1"/>
</dbReference>
<dbReference type="EMBL" id="CP000096">
    <property type="protein sequence ID" value="ABB23601.1"/>
    <property type="molecule type" value="Genomic_DNA"/>
</dbReference>
<organism evidence="9 10">
    <name type="scientific">Chlorobium luteolum (strain DSM 273 / BCRC 81028 / 2530)</name>
    <name type="common">Pelodictyon luteolum</name>
    <dbReference type="NCBI Taxonomy" id="319225"/>
    <lineage>
        <taxon>Bacteria</taxon>
        <taxon>Pseudomonadati</taxon>
        <taxon>Chlorobiota</taxon>
        <taxon>Chlorobiia</taxon>
        <taxon>Chlorobiales</taxon>
        <taxon>Chlorobiaceae</taxon>
        <taxon>Chlorobium/Pelodictyon group</taxon>
        <taxon>Pelodictyon</taxon>
    </lineage>
</organism>
<evidence type="ECO:0000256" key="2">
    <source>
        <dbReference type="ARBA" id="ARBA00006576"/>
    </source>
</evidence>
<keyword evidence="10" id="KW-1185">Reference proteome</keyword>
<dbReference type="PANTHER" id="PTHR11086">
    <property type="entry name" value="DEOXYCYTIDYLATE DEAMINASE-RELATED"/>
    <property type="match status" value="1"/>
</dbReference>
<feature type="active site" description="Proton donor" evidence="6">
    <location>
        <position position="110"/>
    </location>
</feature>
<protein>
    <submittedName>
        <fullName evidence="9">Deoxycytidylate deaminase, putative</fullName>
    </submittedName>
</protein>
<evidence type="ECO:0000256" key="5">
    <source>
        <dbReference type="ARBA" id="ARBA00022833"/>
    </source>
</evidence>
<keyword evidence="5 7" id="KW-0862">Zinc</keyword>
<feature type="binding site" evidence="7">
    <location>
        <position position="108"/>
    </location>
    <ligand>
        <name>Zn(2+)</name>
        <dbReference type="ChEBI" id="CHEBI:29105"/>
        <note>catalytic</note>
    </ligand>
</feature>
<dbReference type="STRING" id="319225.Plut_0726"/>
<name>Q3B4Y0_CHLL3</name>
<dbReference type="Gene3D" id="3.40.140.10">
    <property type="entry name" value="Cytidine Deaminase, domain 2"/>
    <property type="match status" value="1"/>
</dbReference>
<dbReference type="PROSITE" id="PS51747">
    <property type="entry name" value="CYT_DCMP_DEAMINASES_2"/>
    <property type="match status" value="1"/>
</dbReference>
<proteinExistence type="inferred from homology"/>
<accession>Q3B4Y0</accession>
<evidence type="ECO:0000256" key="4">
    <source>
        <dbReference type="ARBA" id="ARBA00022801"/>
    </source>
</evidence>
<dbReference type="Proteomes" id="UP000002709">
    <property type="component" value="Chromosome"/>
</dbReference>
<evidence type="ECO:0000259" key="8">
    <source>
        <dbReference type="PROSITE" id="PS51747"/>
    </source>
</evidence>
<dbReference type="InterPro" id="IPR002125">
    <property type="entry name" value="CMP_dCMP_dom"/>
</dbReference>
<evidence type="ECO:0000313" key="9">
    <source>
        <dbReference type="EMBL" id="ABB23601.1"/>
    </source>
</evidence>
<feature type="binding site" evidence="7">
    <location>
        <position position="139"/>
    </location>
    <ligand>
        <name>Zn(2+)</name>
        <dbReference type="ChEBI" id="CHEBI:29105"/>
        <note>catalytic</note>
    </ligand>
</feature>
<dbReference type="InterPro" id="IPR035105">
    <property type="entry name" value="Deoxycytidylate_deaminase_dom"/>
</dbReference>
<feature type="binding site" evidence="7">
    <location>
        <position position="136"/>
    </location>
    <ligand>
        <name>Zn(2+)</name>
        <dbReference type="ChEBI" id="CHEBI:29105"/>
        <note>catalytic</note>
    </ligand>
</feature>
<dbReference type="InterPro" id="IPR015517">
    <property type="entry name" value="dCMP_deaminase-rel"/>
</dbReference>
<dbReference type="KEGG" id="plt:Plut_0726"/>
<dbReference type="PANTHER" id="PTHR11086:SF18">
    <property type="entry name" value="DEOXYCYTIDYLATE DEAMINASE"/>
    <property type="match status" value="1"/>
</dbReference>
<dbReference type="PIRSF" id="PIRSF006019">
    <property type="entry name" value="dCMP_deaminase"/>
    <property type="match status" value="1"/>
</dbReference>
<reference evidence="10" key="1">
    <citation type="submission" date="2005-08" db="EMBL/GenBank/DDBJ databases">
        <title>Complete sequence of Pelodictyon luteolum DSM 273.</title>
        <authorList>
            <consortium name="US DOE Joint Genome Institute"/>
            <person name="Copeland A."/>
            <person name="Lucas S."/>
            <person name="Lapidus A."/>
            <person name="Barry K."/>
            <person name="Detter J.C."/>
            <person name="Glavina T."/>
            <person name="Hammon N."/>
            <person name="Israni S."/>
            <person name="Pitluck S."/>
            <person name="Bryant D."/>
            <person name="Schmutz J."/>
            <person name="Larimer F."/>
            <person name="Land M."/>
            <person name="Kyrpides N."/>
            <person name="Ivanova N."/>
            <person name="Richardson P."/>
        </authorList>
    </citation>
    <scope>NUCLEOTIDE SEQUENCE [LARGE SCALE GENOMIC DNA]</scope>
    <source>
        <strain evidence="10">DSM 273 / BCRC 81028 / 2530</strain>
    </source>
</reference>
<keyword evidence="3 7" id="KW-0479">Metal-binding</keyword>
<dbReference type="InterPro" id="IPR016193">
    <property type="entry name" value="Cytidine_deaminase-like"/>
</dbReference>
<dbReference type="GO" id="GO:0006220">
    <property type="term" value="P:pyrimidine nucleotide metabolic process"/>
    <property type="evidence" value="ECO:0007669"/>
    <property type="project" value="InterPro"/>
</dbReference>
<dbReference type="SUPFAM" id="SSF53927">
    <property type="entry name" value="Cytidine deaminase-like"/>
    <property type="match status" value="1"/>
</dbReference>
<feature type="domain" description="CMP/dCMP-type deaminase" evidence="8">
    <location>
        <begin position="34"/>
        <end position="173"/>
    </location>
</feature>
<evidence type="ECO:0000256" key="7">
    <source>
        <dbReference type="PIRSR" id="PIRSR006019-2"/>
    </source>
</evidence>
<evidence type="ECO:0000256" key="1">
    <source>
        <dbReference type="ARBA" id="ARBA00001947"/>
    </source>
</evidence>
<keyword evidence="4" id="KW-0378">Hydrolase</keyword>
<sequence length="187" mass="20451">MLENKRVMAEETTAGCCCGNDAGEGSRGTEKRLGWHEYFMSVAHLISRRATCTRGHIGAVIVRDHSILSTGYNGAPSGLPHCNETNCRIYRSTHPDGTVEENCVNTIHAEINAIAQAAKHGVSISDSDIYITASPCIHCLKVLINVGIKTIYYDKPYKIEHIAELLRLSGIRLVQVHVEEGDKGCTC</sequence>
<comment type="cofactor">
    <cofactor evidence="1 7">
        <name>Zn(2+)</name>
        <dbReference type="ChEBI" id="CHEBI:29105"/>
    </cofactor>
</comment>
<evidence type="ECO:0000256" key="3">
    <source>
        <dbReference type="ARBA" id="ARBA00022723"/>
    </source>
</evidence>
<dbReference type="GO" id="GO:0008270">
    <property type="term" value="F:zinc ion binding"/>
    <property type="evidence" value="ECO:0007669"/>
    <property type="project" value="InterPro"/>
</dbReference>
<evidence type="ECO:0000313" key="10">
    <source>
        <dbReference type="Proteomes" id="UP000002709"/>
    </source>
</evidence>
<dbReference type="InterPro" id="IPR016473">
    <property type="entry name" value="dCMP_deaminase"/>
</dbReference>
<dbReference type="HOGENOM" id="CLU_047993_2_0_10"/>